<gene>
    <name evidence="2" type="ORF">EVAR_67618_1</name>
</gene>
<dbReference type="STRING" id="151549.A0A4C1SL30"/>
<dbReference type="AlphaFoldDB" id="A0A4C1SL30"/>
<keyword evidence="3" id="KW-1185">Reference proteome</keyword>
<proteinExistence type="predicted"/>
<name>A0A4C1SL30_EUMVA</name>
<comment type="caution">
    <text evidence="2">The sequence shown here is derived from an EMBL/GenBank/DDBJ whole genome shotgun (WGS) entry which is preliminary data.</text>
</comment>
<reference evidence="2 3" key="1">
    <citation type="journal article" date="2019" name="Commun. Biol.">
        <title>The bagworm genome reveals a unique fibroin gene that provides high tensile strength.</title>
        <authorList>
            <person name="Kono N."/>
            <person name="Nakamura H."/>
            <person name="Ohtoshi R."/>
            <person name="Tomita M."/>
            <person name="Numata K."/>
            <person name="Arakawa K."/>
        </authorList>
    </citation>
    <scope>NUCLEOTIDE SEQUENCE [LARGE SCALE GENOMIC DNA]</scope>
</reference>
<protein>
    <submittedName>
        <fullName evidence="2">Uncharacterized protein</fullName>
    </submittedName>
</protein>
<dbReference type="EMBL" id="BGZK01003573">
    <property type="protein sequence ID" value="GBP02695.1"/>
    <property type="molecule type" value="Genomic_DNA"/>
</dbReference>
<dbReference type="Proteomes" id="UP000299102">
    <property type="component" value="Unassembled WGS sequence"/>
</dbReference>
<evidence type="ECO:0000256" key="1">
    <source>
        <dbReference type="SAM" id="MobiDB-lite"/>
    </source>
</evidence>
<evidence type="ECO:0000313" key="2">
    <source>
        <dbReference type="EMBL" id="GBP02695.1"/>
    </source>
</evidence>
<sequence>MNSGFTSNPDGYIKNFNSLRIVCLWAGGLGLYPPRSRPESTIHEHAEQQKQPTSPIIVTAFPAPDYTPPMQRAAQNSNRDQRFQH</sequence>
<evidence type="ECO:0000313" key="3">
    <source>
        <dbReference type="Proteomes" id="UP000299102"/>
    </source>
</evidence>
<feature type="region of interest" description="Disordered" evidence="1">
    <location>
        <begin position="63"/>
        <end position="85"/>
    </location>
</feature>
<organism evidence="2 3">
    <name type="scientific">Eumeta variegata</name>
    <name type="common">Bagworm moth</name>
    <name type="synonym">Eumeta japonica</name>
    <dbReference type="NCBI Taxonomy" id="151549"/>
    <lineage>
        <taxon>Eukaryota</taxon>
        <taxon>Metazoa</taxon>
        <taxon>Ecdysozoa</taxon>
        <taxon>Arthropoda</taxon>
        <taxon>Hexapoda</taxon>
        <taxon>Insecta</taxon>
        <taxon>Pterygota</taxon>
        <taxon>Neoptera</taxon>
        <taxon>Endopterygota</taxon>
        <taxon>Lepidoptera</taxon>
        <taxon>Glossata</taxon>
        <taxon>Ditrysia</taxon>
        <taxon>Tineoidea</taxon>
        <taxon>Psychidae</taxon>
        <taxon>Oiketicinae</taxon>
        <taxon>Eumeta</taxon>
    </lineage>
</organism>
<dbReference type="OrthoDB" id="10264154at2759"/>
<accession>A0A4C1SL30</accession>